<dbReference type="RefSeq" id="WP_156691782.1">
    <property type="nucleotide sequence ID" value="NZ_CP034279.1"/>
</dbReference>
<feature type="domain" description="SCO6045-like C-terminal" evidence="1">
    <location>
        <begin position="308"/>
        <end position="389"/>
    </location>
</feature>
<protein>
    <submittedName>
        <fullName evidence="2">DUF692 domain-containing protein</fullName>
    </submittedName>
</protein>
<dbReference type="Pfam" id="PF26136">
    <property type="entry name" value="SCO6045_C"/>
    <property type="match status" value="1"/>
</dbReference>
<dbReference type="PANTHER" id="PTHR42194:SF1">
    <property type="entry name" value="UPF0276 PROTEIN HI_1600"/>
    <property type="match status" value="1"/>
</dbReference>
<dbReference type="OrthoDB" id="9763101at2"/>
<dbReference type="SUPFAM" id="SSF51658">
    <property type="entry name" value="Xylose isomerase-like"/>
    <property type="match status" value="1"/>
</dbReference>
<dbReference type="AlphaFoldDB" id="A0A6I6F5E0"/>
<keyword evidence="3" id="KW-1185">Reference proteome</keyword>
<evidence type="ECO:0000313" key="2">
    <source>
        <dbReference type="EMBL" id="QGV77964.1"/>
    </source>
</evidence>
<accession>A0A6I6F5E0</accession>
<dbReference type="Proteomes" id="UP000422572">
    <property type="component" value="Chromosome"/>
</dbReference>
<dbReference type="KEGG" id="sfic:EIZ62_06635"/>
<dbReference type="PANTHER" id="PTHR42194">
    <property type="entry name" value="UPF0276 PROTEIN HI_1600"/>
    <property type="match status" value="1"/>
</dbReference>
<gene>
    <name evidence="2" type="ORF">EIZ62_06635</name>
</gene>
<sequence length="437" mass="45814">MRELGTGIGWRPEIADAVEALDGVDWVEVVAENVCAGHLPDSLVRLRERGVTVVPHGVSLGLGGADRPDAERLAELAAKATALGAPLVTEHIAFVRAGGPLTASPALEAGHLLPVPRTRDALDVLCENVRIAQDALPVPLALENIAALFSWPGEELTEGQFLAELVERTGVRLLIDVANLHTNHVNRGEDPAKALAELPVEAIAYVHVAGGVERDGVWHDTHAHPVPPAVLDVLSDLASRVSPPGVLLERDDDFPPPKELAGELATIRATVAAAAVAGAPTRARGTRTAAGGTGPDAGAGARERLGIAQAALLSALVAGTPAPEGFDHARLRVQSRALAGKRAGVVARLAPELPEILGDGYRHAFLAYAAAHPLRGGYRRDALDFAEHLLIAGRPDDPGARQRLTAWWQDRAGARPPGRATRLVRAARAAFVGRRAA</sequence>
<reference evidence="2 3" key="1">
    <citation type="submission" date="2018-12" db="EMBL/GenBank/DDBJ databases">
        <title>Complete genome sequence of Streptomyces ficellus NRRL8067, the producer of ficellomycin, feldamycin and nojirimycin.</title>
        <authorList>
            <person name="Zhang H."/>
            <person name="Yue R."/>
            <person name="Liu Y."/>
            <person name="Li M."/>
            <person name="Mu H."/>
            <person name="Zhang J."/>
        </authorList>
    </citation>
    <scope>NUCLEOTIDE SEQUENCE [LARGE SCALE GENOMIC DNA]</scope>
    <source>
        <strain evidence="2 3">NRRL 8067</strain>
    </source>
</reference>
<dbReference type="NCBIfam" id="NF003818">
    <property type="entry name" value="PRK05409.1"/>
    <property type="match status" value="1"/>
</dbReference>
<dbReference type="InterPro" id="IPR058711">
    <property type="entry name" value="SCO6045-like_C"/>
</dbReference>
<dbReference type="InterPro" id="IPR036237">
    <property type="entry name" value="Xyl_isomerase-like_sf"/>
</dbReference>
<dbReference type="InterPro" id="IPR007801">
    <property type="entry name" value="MbnB/TglH/ChrH"/>
</dbReference>
<evidence type="ECO:0000259" key="1">
    <source>
        <dbReference type="Pfam" id="PF26136"/>
    </source>
</evidence>
<dbReference type="EMBL" id="CP034279">
    <property type="protein sequence ID" value="QGV77964.1"/>
    <property type="molecule type" value="Genomic_DNA"/>
</dbReference>
<dbReference type="Gene3D" id="3.20.20.150">
    <property type="entry name" value="Divalent-metal-dependent TIM barrel enzymes"/>
    <property type="match status" value="1"/>
</dbReference>
<dbReference type="Pfam" id="PF05114">
    <property type="entry name" value="MbnB_TglH_ChrH"/>
    <property type="match status" value="1"/>
</dbReference>
<evidence type="ECO:0000313" key="3">
    <source>
        <dbReference type="Proteomes" id="UP000422572"/>
    </source>
</evidence>
<organism evidence="2 3">
    <name type="scientific">Streptomyces ficellus</name>
    <dbReference type="NCBI Taxonomy" id="1977088"/>
    <lineage>
        <taxon>Bacteria</taxon>
        <taxon>Bacillati</taxon>
        <taxon>Actinomycetota</taxon>
        <taxon>Actinomycetes</taxon>
        <taxon>Kitasatosporales</taxon>
        <taxon>Streptomycetaceae</taxon>
        <taxon>Streptomyces</taxon>
    </lineage>
</organism>
<name>A0A6I6F5E0_9ACTN</name>
<proteinExistence type="predicted"/>